<keyword evidence="3" id="KW-1185">Reference proteome</keyword>
<keyword evidence="2" id="KW-0732">Signal</keyword>
<evidence type="ECO:0000256" key="1">
    <source>
        <dbReference type="SAM" id="MobiDB-lite"/>
    </source>
</evidence>
<evidence type="ECO:0000256" key="2">
    <source>
        <dbReference type="SAM" id="SignalP"/>
    </source>
</evidence>
<feature type="region of interest" description="Disordered" evidence="1">
    <location>
        <begin position="322"/>
        <end position="379"/>
    </location>
</feature>
<dbReference type="AlphaFoldDB" id="A0A8B8C0I2"/>
<feature type="compositionally biased region" description="Low complexity" evidence="1">
    <location>
        <begin position="362"/>
        <end position="374"/>
    </location>
</feature>
<feature type="region of interest" description="Disordered" evidence="1">
    <location>
        <begin position="89"/>
        <end position="110"/>
    </location>
</feature>
<feature type="compositionally biased region" description="Low complexity" evidence="1">
    <location>
        <begin position="322"/>
        <end position="341"/>
    </location>
</feature>
<organism evidence="3 4">
    <name type="scientific">Crassostrea virginica</name>
    <name type="common">Eastern oyster</name>
    <dbReference type="NCBI Taxonomy" id="6565"/>
    <lineage>
        <taxon>Eukaryota</taxon>
        <taxon>Metazoa</taxon>
        <taxon>Spiralia</taxon>
        <taxon>Lophotrochozoa</taxon>
        <taxon>Mollusca</taxon>
        <taxon>Bivalvia</taxon>
        <taxon>Autobranchia</taxon>
        <taxon>Pteriomorphia</taxon>
        <taxon>Ostreida</taxon>
        <taxon>Ostreoidea</taxon>
        <taxon>Ostreidae</taxon>
        <taxon>Crassostrea</taxon>
    </lineage>
</organism>
<evidence type="ECO:0000313" key="5">
    <source>
        <dbReference type="RefSeq" id="XP_022308582.1"/>
    </source>
</evidence>
<dbReference type="RefSeq" id="XP_022308582.1">
    <property type="nucleotide sequence ID" value="XM_022452874.1"/>
</dbReference>
<dbReference type="RefSeq" id="XP_022308581.1">
    <property type="nucleotide sequence ID" value="XM_022452873.1"/>
</dbReference>
<name>A0A8B8C0I2_CRAVI</name>
<gene>
    <name evidence="4 5" type="primary">LOC111114531</name>
</gene>
<dbReference type="KEGG" id="cvn:111114531"/>
<evidence type="ECO:0000313" key="4">
    <source>
        <dbReference type="RefSeq" id="XP_022308581.1"/>
    </source>
</evidence>
<sequence length="587" mass="58566">MDCIPGILFFILSVIGVAHTQLPDMDYCPPEDPNCHPWCIEYVDKCRLCRCKNDKQESGGGGGNYLGGSNTDFGSGGFASNGNSGDSWSSLENSWGSSTGDGRNTKGKGDKTNIIIIEKEKEPRPGMMSFPGSSFAGKSPFQMNGPGPSMMMFPPQRHSIPSGCKTKNVPLVSPGVPRYCVTGLIIDCPHDCVVTDEFGCKSCPCAPATKAWMPVCEGPAKATPQTATHNSCVGTKLCIMSCDGEAKIGETGPDGCQRCTCIKKEKSPAPQSVTTTPSPATKPVSECTKLIACMIKCRDTGYDIGDAQGDGCPSCQCKKKSSSSNNNNNNNNSNNYNSMNNFGSGSMQTWSGGSKGSGTNTGSGNNVINNVSSGTGSGGGSKCQFPLCMDGGSGGGNPMMPSAGSSGGSSGGCAGPFCASMTGSGASGGGSGGMMAGGGGGGGGGMMMGGGGGGMMTGGGSGGGSGGSGPFAASLSSAVAASGGMGSAMKSPFMSAASGGGAGGNPMHGPMLSMGGQDAGVPKQNEVEKAAYNAECFGPSCSAKNGKMHGLIGSCMDMERCIANCGGSYEIGTVGPDGCQSCTCNPE</sequence>
<protein>
    <submittedName>
        <fullName evidence="4 5">Uncharacterized protein LOC111114531</fullName>
    </submittedName>
</protein>
<dbReference type="GeneID" id="111114531"/>
<accession>A0A8B8C0I2</accession>
<feature type="chain" id="PRO_5044666101" evidence="2">
    <location>
        <begin position="21"/>
        <end position="587"/>
    </location>
</feature>
<reference evidence="4 5" key="1">
    <citation type="submission" date="2025-04" db="UniProtKB">
        <authorList>
            <consortium name="RefSeq"/>
        </authorList>
    </citation>
    <scope>IDENTIFICATION</scope>
    <source>
        <tissue evidence="4 5">Whole sample</tissue>
    </source>
</reference>
<dbReference type="OrthoDB" id="6153138at2759"/>
<dbReference type="Proteomes" id="UP000694844">
    <property type="component" value="Chromosome 9"/>
</dbReference>
<feature type="compositionally biased region" description="Low complexity" evidence="1">
    <location>
        <begin position="89"/>
        <end position="98"/>
    </location>
</feature>
<evidence type="ECO:0000313" key="3">
    <source>
        <dbReference type="Proteomes" id="UP000694844"/>
    </source>
</evidence>
<proteinExistence type="predicted"/>
<feature type="signal peptide" evidence="2">
    <location>
        <begin position="1"/>
        <end position="20"/>
    </location>
</feature>